<protein>
    <recommendedName>
        <fullName evidence="12">Polyketide synthase</fullName>
    </recommendedName>
</protein>
<reference evidence="10" key="2">
    <citation type="submission" date="2020-02" db="EMBL/GenBank/DDBJ databases">
        <authorList>
            <person name="Gilchrist C.L.M."/>
            <person name="Chooi Y.-H."/>
        </authorList>
    </citation>
    <scope>NUCLEOTIDE SEQUENCE</scope>
    <source>
        <strain evidence="10">MST-FP2251</strain>
    </source>
</reference>
<evidence type="ECO:0008006" key="12">
    <source>
        <dbReference type="Google" id="ProtNLM"/>
    </source>
</evidence>
<evidence type="ECO:0000256" key="4">
    <source>
        <dbReference type="ARBA" id="ARBA00022857"/>
    </source>
</evidence>
<dbReference type="GO" id="GO:0004315">
    <property type="term" value="F:3-oxoacyl-[acyl-carrier-protein] synthase activity"/>
    <property type="evidence" value="ECO:0007669"/>
    <property type="project" value="InterPro"/>
</dbReference>
<dbReference type="Gene3D" id="3.10.129.110">
    <property type="entry name" value="Polyketide synthase dehydratase"/>
    <property type="match status" value="1"/>
</dbReference>
<dbReference type="InterPro" id="IPR016039">
    <property type="entry name" value="Thiolase-like"/>
</dbReference>
<dbReference type="Pfam" id="PF14765">
    <property type="entry name" value="PS-DH"/>
    <property type="match status" value="1"/>
</dbReference>
<dbReference type="Gene3D" id="3.40.47.10">
    <property type="match status" value="1"/>
</dbReference>
<evidence type="ECO:0000256" key="6">
    <source>
        <dbReference type="PROSITE-ProRule" id="PRU01363"/>
    </source>
</evidence>
<name>A0AAD4GSN3_ASPNN</name>
<dbReference type="PANTHER" id="PTHR43775">
    <property type="entry name" value="FATTY ACID SYNTHASE"/>
    <property type="match status" value="1"/>
</dbReference>
<dbReference type="InterPro" id="IPR013968">
    <property type="entry name" value="PKS_KR"/>
</dbReference>
<dbReference type="InterPro" id="IPR020841">
    <property type="entry name" value="PKS_Beta-ketoAc_synthase_dom"/>
</dbReference>
<dbReference type="InterPro" id="IPR049552">
    <property type="entry name" value="PKS_DH_N"/>
</dbReference>
<feature type="domain" description="PKS/mFAS DH" evidence="9">
    <location>
        <begin position="949"/>
        <end position="1256"/>
    </location>
</feature>
<dbReference type="InterPro" id="IPR014031">
    <property type="entry name" value="Ketoacyl_synth_C"/>
</dbReference>
<dbReference type="PANTHER" id="PTHR43775:SF50">
    <property type="entry name" value="HIGHLY REDUCING POLYKETIDE SYNTHASE SRDA"/>
    <property type="match status" value="1"/>
</dbReference>
<dbReference type="InterPro" id="IPR016036">
    <property type="entry name" value="Malonyl_transacylase_ACP-bd"/>
</dbReference>
<dbReference type="Proteomes" id="UP001194746">
    <property type="component" value="Unassembled WGS sequence"/>
</dbReference>
<dbReference type="SUPFAM" id="SSF55048">
    <property type="entry name" value="Probable ACP-binding domain of malonyl-CoA ACP transacylase"/>
    <property type="match status" value="1"/>
</dbReference>
<keyword evidence="4" id="KW-0521">NADP</keyword>
<dbReference type="InterPro" id="IPR020807">
    <property type="entry name" value="PKS_DH"/>
</dbReference>
<accession>A0AAD4GSN3</accession>
<keyword evidence="1" id="KW-0596">Phosphopantetheine</keyword>
<feature type="domain" description="Carrier" evidence="7">
    <location>
        <begin position="2085"/>
        <end position="2163"/>
    </location>
</feature>
<dbReference type="SMART" id="SM00822">
    <property type="entry name" value="PKS_KR"/>
    <property type="match status" value="1"/>
</dbReference>
<dbReference type="GO" id="GO:0006633">
    <property type="term" value="P:fatty acid biosynthetic process"/>
    <property type="evidence" value="ECO:0007669"/>
    <property type="project" value="InterPro"/>
</dbReference>
<feature type="active site" description="Proton donor; for dehydratase activity" evidence="6">
    <location>
        <position position="1167"/>
    </location>
</feature>
<evidence type="ECO:0000256" key="2">
    <source>
        <dbReference type="ARBA" id="ARBA00022553"/>
    </source>
</evidence>
<dbReference type="GO" id="GO:0004312">
    <property type="term" value="F:fatty acid synthase activity"/>
    <property type="evidence" value="ECO:0007669"/>
    <property type="project" value="TreeGrafter"/>
</dbReference>
<sequence length="2163" mass="233037">MPSIVEPSSENSSSLEPVAIVGMACRLPGSVNSPSKFWDLLCKNQSVQTAKVPNNRFNIDAHYHPDLLRPGSFNSLGGYFLDGNLEDFDPSFFNILRTPVEAMWLDPQQRKMLEVSYECLENAGLTLDDVSGTNTAVFVGCFTSDYQQMSTSDPDFRHNYCATGVDVGVMSNRIGNTFNLNGPSFTINTACSSSVYAIHNACNALRAGDCVAAIAGGVNLILTVDQHMNTAKLGVLSDTSTCHTFDASADGYGRAEGAGAVYLKRLSDAIRDGDVIRGVIRSSAVNTNGKVEGMGITFPSAAGQERAIRTAYQKASLDPNRTAYFECHGTGTPVGDPIEVRAASNAMNDTRSTDKPLLLSAVKTNIGHSEAASGIFAVMKAALATETGLIPAVHGFKTLNPEIKDEEWNVKINTELSRWPESFDARRASVSSFGYGGTNGHIIIESIETVCPWYEHAKAKTASHQHHQDSTSRPFLIGMSAHEKDTLVHNIEAHQKVVDRYHLPDLAYTLNSRRTRFAHRGYTVVSEGQEVAAFNPSAFKFGTESKLSEIGFVFTGQGAQWPRMGYEAMQTYPVFQQTIDALDRVLQSGAVDPRPSWTLREILEAGKEVSRVNEAEISQPVCTAVQIAIVDLFASWGIEPAVTVGHSSGEIAAAYAAGRLSAPEAILGAFFRGVAVKDYAPVGMMLAVGVGAADVEQYIPGSLAGEVTIACENSPSSVTLSGTADGIAATKAELDAAGVFARELRTGKAYHSAQMEAVAPAYNTLFSRARNSLTGADMDWRRPKAAMVSSVTGTEFLGEDMPISYLCDNLRGRVLFDSAVTTLASSERFSAVKLLVEIGPHSALGGPIKQTCAARELGPLDYTPSLVRGADSAIALLKTAGEVFNKGCANLDFGVINQVERPGSHQSPKKHTTPLYIPDLPPYQWNYENTFWYEPRPAQERRQHKYERHDILGRRLFGLSENAAAWKNVLRQRDVPWLKDHTLGDAVVFPGAGHLALAIEAYLQLHEKDQSSLSGVDIRDVNIGKALIVPEGDEGIEIHTLLHRISGSGSNNNIVCRFSVESIENGTWTTHSEGTICGITTDEDARPATHRFAAPLPTDQLQQSTQATKWYDAFHRIGFQYGPSFQTLRSVSANGKDRVTAADIQVQTDCGGMAQESRYLLHPSTIDGCLHLVIASIHHGLAREMQWAVVPLEIERVSLFFPGSDDALEGSAVAWTDRHWKGRYFNHHTQLQGASGKLLMDMRGIKSVKYETTIPVNAQQQRQAYAQVSWKPYVADPSASEVSSTHSDEVLVDGATAIIASRETDAGPLKRELDHVGASLVYGVDEANLMSGIGDSQNVIIDDRAGAILSQATEQILENIKSVLCSRKSIVWLTRGVNQGNTIGGGMAQGFLRVVRSELVTSRLTLLDVDEGVATSLMASTILDRLANNAAKNSGQDVEFWLRPGGLNVPRIVPHGQLNEFFFQDTQIVETPLTAQRKFSGRLRDNEVVFDVGEAGESLAADEVEIQVQSAELAPEDLQPFADRKCVVSGQVIRAGAELDPSLVGREVVTLANTPFDTIAKSNTFVKTNGQGEAAAVLASTLPTLCKVIYAVLETGHAKPGDHILLLSATGPFVSAVSKLAQFMGLQVSFSDDLSGTRALLSSSAAPTLVVGCDSSVLVQEAWRDMPSGSKLVLVDGTVNWPLDTKPFTRGVSLLPCDIQSLAENNPARMVTILERAMEFVNVNPAFIQTPRIVDTEELQNVSALATKKAALDTNPMVLRYVNNKSMVKSKAPRKQISFSPSSAYLLVGCLGGLGRSLTLWMYSRGCRNFVFLSRSGADKPEASAVVHQLEQAGASVQVFRADASDEKAVAEVVSTVQAAMPIRGVVHAAMVLQDGMFEGLTYSKYTNSITPKMNGAISLHHALADTPLDFFVMTSSISAVLGNPGQANYCAGNSYLDALANYRRNHGLAASSIALPMVRDVGVVAENADIEVSLGRKGMYGIDEGEMLQAFEAGMLQGCPSTSPSSSSGEEDSDEGDAHIILGLEPVALAAAMTAVQTTDAYWTNDARLAEIRSEVDALTQTQKQDSKRSGGFLESLADKSPEETVGAVAQHVMAQCAKILLLPVEKFAMRGSSIASYGVDSMIGVELRTWLFQELGLEVGFQALLAAKMDFAKLAELAVAA</sequence>
<feature type="domain" description="Ketosynthase family 3 (KS3)" evidence="8">
    <location>
        <begin position="15"/>
        <end position="446"/>
    </location>
</feature>
<dbReference type="SMART" id="SM00825">
    <property type="entry name" value="PKS_KS"/>
    <property type="match status" value="1"/>
</dbReference>
<feature type="region of interest" description="N-terminal hotdog fold" evidence="6">
    <location>
        <begin position="949"/>
        <end position="1083"/>
    </location>
</feature>
<feature type="region of interest" description="C-terminal hotdog fold" evidence="6">
    <location>
        <begin position="1102"/>
        <end position="1256"/>
    </location>
</feature>
<evidence type="ECO:0000256" key="1">
    <source>
        <dbReference type="ARBA" id="ARBA00022450"/>
    </source>
</evidence>
<dbReference type="InterPro" id="IPR049551">
    <property type="entry name" value="PKS_DH_C"/>
</dbReference>
<evidence type="ECO:0000259" key="9">
    <source>
        <dbReference type="PROSITE" id="PS52019"/>
    </source>
</evidence>
<dbReference type="InterPro" id="IPR006162">
    <property type="entry name" value="Ppantetheine_attach_site"/>
</dbReference>
<evidence type="ECO:0000259" key="7">
    <source>
        <dbReference type="PROSITE" id="PS50075"/>
    </source>
</evidence>
<dbReference type="SMART" id="SM00827">
    <property type="entry name" value="PKS_AT"/>
    <property type="match status" value="1"/>
</dbReference>
<dbReference type="CDD" id="cd00833">
    <property type="entry name" value="PKS"/>
    <property type="match status" value="1"/>
</dbReference>
<dbReference type="InterPro" id="IPR014030">
    <property type="entry name" value="Ketoacyl_synth_N"/>
</dbReference>
<dbReference type="EMBL" id="VCAU01000075">
    <property type="protein sequence ID" value="KAF9886588.1"/>
    <property type="molecule type" value="Genomic_DNA"/>
</dbReference>
<dbReference type="Pfam" id="PF00109">
    <property type="entry name" value="ketoacyl-synt"/>
    <property type="match status" value="1"/>
</dbReference>
<dbReference type="InterPro" id="IPR016035">
    <property type="entry name" value="Acyl_Trfase/lysoPLipase"/>
</dbReference>
<keyword evidence="2" id="KW-0597">Phosphoprotein</keyword>
<feature type="active site" description="Proton acceptor; for dehydratase activity" evidence="6">
    <location>
        <position position="981"/>
    </location>
</feature>
<dbReference type="Pfam" id="PF21089">
    <property type="entry name" value="PKS_DH_N"/>
    <property type="match status" value="1"/>
</dbReference>
<keyword evidence="5" id="KW-0511">Multifunctional enzyme</keyword>
<evidence type="ECO:0000313" key="10">
    <source>
        <dbReference type="EMBL" id="KAF9886588.1"/>
    </source>
</evidence>
<dbReference type="InterPro" id="IPR014043">
    <property type="entry name" value="Acyl_transferase_dom"/>
</dbReference>
<dbReference type="InterPro" id="IPR009081">
    <property type="entry name" value="PP-bd_ACP"/>
</dbReference>
<dbReference type="Pfam" id="PF16197">
    <property type="entry name" value="KAsynt_C_assoc"/>
    <property type="match status" value="1"/>
</dbReference>
<dbReference type="InterPro" id="IPR001227">
    <property type="entry name" value="Ac_transferase_dom_sf"/>
</dbReference>
<gene>
    <name evidence="10" type="ORF">FE257_011360</name>
</gene>
<dbReference type="Pfam" id="PF02801">
    <property type="entry name" value="Ketoacyl-synt_C"/>
    <property type="match status" value="1"/>
</dbReference>
<dbReference type="PROSITE" id="PS52004">
    <property type="entry name" value="KS3_2"/>
    <property type="match status" value="1"/>
</dbReference>
<dbReference type="InterPro" id="IPR057326">
    <property type="entry name" value="KR_dom"/>
</dbReference>
<dbReference type="InterPro" id="IPR036291">
    <property type="entry name" value="NAD(P)-bd_dom_sf"/>
</dbReference>
<dbReference type="Gene3D" id="3.90.180.10">
    <property type="entry name" value="Medium-chain alcohol dehydrogenases, catalytic domain"/>
    <property type="match status" value="1"/>
</dbReference>
<dbReference type="InterPro" id="IPR049900">
    <property type="entry name" value="PKS_mFAS_DH"/>
</dbReference>
<dbReference type="PROSITE" id="PS00012">
    <property type="entry name" value="PHOSPHOPANTETHEINE"/>
    <property type="match status" value="1"/>
</dbReference>
<dbReference type="InterPro" id="IPR018201">
    <property type="entry name" value="Ketoacyl_synth_AS"/>
</dbReference>
<dbReference type="SUPFAM" id="SSF51735">
    <property type="entry name" value="NAD(P)-binding Rossmann-fold domains"/>
    <property type="match status" value="1"/>
</dbReference>
<keyword evidence="11" id="KW-1185">Reference proteome</keyword>
<dbReference type="PROSITE" id="PS52019">
    <property type="entry name" value="PKS_MFAS_DH"/>
    <property type="match status" value="1"/>
</dbReference>
<dbReference type="GO" id="GO:0044550">
    <property type="term" value="P:secondary metabolite biosynthetic process"/>
    <property type="evidence" value="ECO:0007669"/>
    <property type="project" value="UniProtKB-ARBA"/>
</dbReference>
<evidence type="ECO:0000256" key="5">
    <source>
        <dbReference type="ARBA" id="ARBA00023268"/>
    </source>
</evidence>
<proteinExistence type="predicted"/>
<dbReference type="SMART" id="SM00826">
    <property type="entry name" value="PKS_DH"/>
    <property type="match status" value="1"/>
</dbReference>
<organism evidence="10 11">
    <name type="scientific">Aspergillus nanangensis</name>
    <dbReference type="NCBI Taxonomy" id="2582783"/>
    <lineage>
        <taxon>Eukaryota</taxon>
        <taxon>Fungi</taxon>
        <taxon>Dikarya</taxon>
        <taxon>Ascomycota</taxon>
        <taxon>Pezizomycotina</taxon>
        <taxon>Eurotiomycetes</taxon>
        <taxon>Eurotiomycetidae</taxon>
        <taxon>Eurotiales</taxon>
        <taxon>Aspergillaceae</taxon>
        <taxon>Aspergillus</taxon>
        <taxon>Aspergillus subgen. Circumdati</taxon>
    </lineage>
</organism>
<dbReference type="Gene3D" id="3.40.50.720">
    <property type="entry name" value="NAD(P)-binding Rossmann-like Domain"/>
    <property type="match status" value="3"/>
</dbReference>
<dbReference type="SUPFAM" id="SSF52151">
    <property type="entry name" value="FabD/lysophospholipase-like"/>
    <property type="match status" value="1"/>
</dbReference>
<dbReference type="Gene3D" id="3.40.366.10">
    <property type="entry name" value="Malonyl-Coenzyme A Acyl Carrier Protein, domain 2"/>
    <property type="match status" value="1"/>
</dbReference>
<dbReference type="Pfam" id="PF00698">
    <property type="entry name" value="Acyl_transf_1"/>
    <property type="match status" value="1"/>
</dbReference>
<dbReference type="Pfam" id="PF08659">
    <property type="entry name" value="KR"/>
    <property type="match status" value="1"/>
</dbReference>
<comment type="caution">
    <text evidence="10">The sequence shown here is derived from an EMBL/GenBank/DDBJ whole genome shotgun (WGS) entry which is preliminary data.</text>
</comment>
<dbReference type="PROSITE" id="PS50075">
    <property type="entry name" value="CARRIER"/>
    <property type="match status" value="1"/>
</dbReference>
<dbReference type="PROSITE" id="PS00606">
    <property type="entry name" value="KS3_1"/>
    <property type="match status" value="1"/>
</dbReference>
<evidence type="ECO:0000259" key="8">
    <source>
        <dbReference type="PROSITE" id="PS52004"/>
    </source>
</evidence>
<dbReference type="InterPro" id="IPR042104">
    <property type="entry name" value="PKS_dehydratase_sf"/>
</dbReference>
<dbReference type="InterPro" id="IPR032821">
    <property type="entry name" value="PKS_assoc"/>
</dbReference>
<reference evidence="10" key="1">
    <citation type="journal article" date="2019" name="Beilstein J. Org. Chem.">
        <title>Nanangenines: drimane sesquiterpenoids as the dominant metabolite cohort of a novel Australian fungus, Aspergillus nanangensis.</title>
        <authorList>
            <person name="Lacey H.J."/>
            <person name="Gilchrist C.L.M."/>
            <person name="Crombie A."/>
            <person name="Kalaitzis J.A."/>
            <person name="Vuong D."/>
            <person name="Rutledge P.J."/>
            <person name="Turner P."/>
            <person name="Pitt J.I."/>
            <person name="Lacey E."/>
            <person name="Chooi Y.H."/>
            <person name="Piggott A.M."/>
        </authorList>
    </citation>
    <scope>NUCLEOTIDE SEQUENCE</scope>
    <source>
        <strain evidence="10">MST-FP2251</strain>
    </source>
</reference>
<dbReference type="InterPro" id="IPR050091">
    <property type="entry name" value="PKS_NRPS_Biosynth_Enz"/>
</dbReference>
<evidence type="ECO:0000256" key="3">
    <source>
        <dbReference type="ARBA" id="ARBA00022679"/>
    </source>
</evidence>
<dbReference type="SUPFAM" id="SSF53901">
    <property type="entry name" value="Thiolase-like"/>
    <property type="match status" value="1"/>
</dbReference>
<keyword evidence="3" id="KW-0808">Transferase</keyword>
<evidence type="ECO:0000313" key="11">
    <source>
        <dbReference type="Proteomes" id="UP001194746"/>
    </source>
</evidence>